<gene>
    <name evidence="1" type="ORF">SAMN05421842_10475</name>
</gene>
<keyword evidence="2" id="KW-1185">Reference proteome</keyword>
<sequence length="81" mass="9451">MNWNDVRSTYPDKFILLKSLKEHIEDNKKCIDDVAVVKVLDDDEATEVLVKCKGKDFVYHTSKEKLEMDIVQMPILRGIVR</sequence>
<evidence type="ECO:0000313" key="2">
    <source>
        <dbReference type="Proteomes" id="UP000199263"/>
    </source>
</evidence>
<accession>A0A1I1JKP3</accession>
<dbReference type="OrthoDB" id="5770817at2"/>
<evidence type="ECO:0000313" key="1">
    <source>
        <dbReference type="EMBL" id="SFC49127.1"/>
    </source>
</evidence>
<dbReference type="EMBL" id="FOMG01000004">
    <property type="protein sequence ID" value="SFC49127.1"/>
    <property type="molecule type" value="Genomic_DNA"/>
</dbReference>
<dbReference type="STRING" id="119641.SAMN05421842_10475"/>
<name>A0A1I1JKP3_9CLOT</name>
<protein>
    <submittedName>
        <fullName evidence="1">Uncharacterized protein</fullName>
    </submittedName>
</protein>
<dbReference type="RefSeq" id="WP_090089085.1">
    <property type="nucleotide sequence ID" value="NZ_FOMG01000004.1"/>
</dbReference>
<organism evidence="1 2">
    <name type="scientific">Clostridium uliginosum</name>
    <dbReference type="NCBI Taxonomy" id="119641"/>
    <lineage>
        <taxon>Bacteria</taxon>
        <taxon>Bacillati</taxon>
        <taxon>Bacillota</taxon>
        <taxon>Clostridia</taxon>
        <taxon>Eubacteriales</taxon>
        <taxon>Clostridiaceae</taxon>
        <taxon>Clostridium</taxon>
    </lineage>
</organism>
<dbReference type="AlphaFoldDB" id="A0A1I1JKP3"/>
<reference evidence="1 2" key="1">
    <citation type="submission" date="2016-10" db="EMBL/GenBank/DDBJ databases">
        <authorList>
            <person name="de Groot N.N."/>
        </authorList>
    </citation>
    <scope>NUCLEOTIDE SEQUENCE [LARGE SCALE GENOMIC DNA]</scope>
    <source>
        <strain evidence="1 2">DSM 12992</strain>
    </source>
</reference>
<proteinExistence type="predicted"/>
<dbReference type="Proteomes" id="UP000199263">
    <property type="component" value="Unassembled WGS sequence"/>
</dbReference>